<keyword evidence="2" id="KW-0677">Repeat</keyword>
<dbReference type="InterPro" id="IPR032675">
    <property type="entry name" value="LRR_dom_sf"/>
</dbReference>
<dbReference type="EMBL" id="CAXDID020000011">
    <property type="protein sequence ID" value="CAL5979667.1"/>
    <property type="molecule type" value="Genomic_DNA"/>
</dbReference>
<evidence type="ECO:0000313" key="4">
    <source>
        <dbReference type="Proteomes" id="UP001642409"/>
    </source>
</evidence>
<evidence type="ECO:0000256" key="2">
    <source>
        <dbReference type="ARBA" id="ARBA00022737"/>
    </source>
</evidence>
<gene>
    <name evidence="3" type="ORF">HINF_LOCUS5806</name>
</gene>
<reference evidence="3 4" key="1">
    <citation type="submission" date="2024-07" db="EMBL/GenBank/DDBJ databases">
        <authorList>
            <person name="Akdeniz Z."/>
        </authorList>
    </citation>
    <scope>NUCLEOTIDE SEQUENCE [LARGE SCALE GENOMIC DNA]</scope>
</reference>
<keyword evidence="1" id="KW-0433">Leucine-rich repeat</keyword>
<comment type="caution">
    <text evidence="3">The sequence shown here is derived from an EMBL/GenBank/DDBJ whole genome shotgun (WGS) entry which is preliminary data.</text>
</comment>
<dbReference type="SUPFAM" id="SSF52058">
    <property type="entry name" value="L domain-like"/>
    <property type="match status" value="3"/>
</dbReference>
<dbReference type="Proteomes" id="UP001642409">
    <property type="component" value="Unassembled WGS sequence"/>
</dbReference>
<dbReference type="Gene3D" id="3.80.10.10">
    <property type="entry name" value="Ribonuclease Inhibitor"/>
    <property type="match status" value="3"/>
</dbReference>
<organism evidence="3 4">
    <name type="scientific">Hexamita inflata</name>
    <dbReference type="NCBI Taxonomy" id="28002"/>
    <lineage>
        <taxon>Eukaryota</taxon>
        <taxon>Metamonada</taxon>
        <taxon>Diplomonadida</taxon>
        <taxon>Hexamitidae</taxon>
        <taxon>Hexamitinae</taxon>
        <taxon>Hexamita</taxon>
    </lineage>
</organism>
<dbReference type="PANTHER" id="PTHR46652:SF3">
    <property type="entry name" value="LEUCINE-RICH REPEAT-CONTAINING PROTEIN 9"/>
    <property type="match status" value="1"/>
</dbReference>
<accession>A0ABP1GX49</accession>
<evidence type="ECO:0000313" key="3">
    <source>
        <dbReference type="EMBL" id="CAL5979667.1"/>
    </source>
</evidence>
<protein>
    <submittedName>
        <fullName evidence="3">Leucine-rich_repeat protein</fullName>
    </submittedName>
</protein>
<name>A0ABP1GX49_9EUKA</name>
<dbReference type="InterPro" id="IPR050836">
    <property type="entry name" value="SDS22/Internalin_LRR"/>
</dbReference>
<evidence type="ECO:0000256" key="1">
    <source>
        <dbReference type="ARBA" id="ARBA00022614"/>
    </source>
</evidence>
<dbReference type="PANTHER" id="PTHR46652">
    <property type="entry name" value="LEUCINE-RICH REPEAT AND IQ DOMAIN-CONTAINING PROTEIN 1-RELATED"/>
    <property type="match status" value="1"/>
</dbReference>
<sequence>MDVNISKSQMYKNSNAEQIKYLNKYQTRVFNAELHIECDNSLRNLQFINQLLDITKLTLTFCENIDFSTLPNKIQQIHIMGPCDLKGLEQSQVKYIIHQQELNNGKSNQLIFSDDSSSLDDAFFFSEENNLLTIEQKNQQRTLQQYEESQNIIRFKLCRIQTLEYLQLNQYNLIDLNKFSQQQLKFLDLRDNKQIIGTTYINLPCLTHINLSGSNITDINYLAQIQNLICIDISQNSIYNLEPLRHLKFIERLNASENKISELPTLQCENTLKYLDISLNENINIVNIQNLSKLKELYVQNINLKKLNFLKDLTQLQILDINNNLVSNLYGIQCLLNLQTFIAGYNQIQNICSLILCEQLHTLLLHHNFIKIISVVSNLKYLKEIDITNNLVEDISAIKYLPNLLIFNVGHNLVKDVSFLSECHYLQEINIEHNLIQRLGRVNSSLTKLQLNDNQILDVDEFLAQSKQLQILQLNNNYIYNLEVLHMNHNFWQKEIDLSYLRRNISNEVAEDQSNNILAELVGDVASYKKDYLNLYDQYYQFKYINKLQEVNRDYYVQTQYAMQIQKQMQNIQQIIIKRQQQHEIRSLNYIQQSIMHSKQYAKQENNSFSLLISNEENLKDVYFVQNLKLCEVLIIDKCLMVNFSRAPLNVTHLQIKDCELKSIQGIQQMTNLVSFNVSNNQLVDISQLQFLVNLKYLDASQNQIIYVYPLRNLQLTHINVNNNYIPKEQLQLNKNLKASQREYLLRSTQKQLDVYQKLYYEKLLYIDKLLDTYANIYSKQKSIEQHFSIMKTKVNKLLYQKVVQLTFIVTQTVIFIQNISGPFE</sequence>
<dbReference type="PROSITE" id="PS51450">
    <property type="entry name" value="LRR"/>
    <property type="match status" value="5"/>
</dbReference>
<keyword evidence="4" id="KW-1185">Reference proteome</keyword>
<dbReference type="InterPro" id="IPR001611">
    <property type="entry name" value="Leu-rich_rpt"/>
</dbReference>
<dbReference type="SMART" id="SM00365">
    <property type="entry name" value="LRR_SD22"/>
    <property type="match status" value="6"/>
</dbReference>
<dbReference type="SMART" id="SM00364">
    <property type="entry name" value="LRR_BAC"/>
    <property type="match status" value="4"/>
</dbReference>
<proteinExistence type="predicted"/>